<dbReference type="PANTHER" id="PTHR11579:SF0">
    <property type="entry name" value="PROTEIN-L-ISOASPARTATE(D-ASPARTATE) O-METHYLTRANSFERASE"/>
    <property type="match status" value="1"/>
</dbReference>
<gene>
    <name evidence="7 8" type="primary">pcm</name>
    <name evidence="8" type="ORF">SBA1_190011</name>
</gene>
<evidence type="ECO:0000256" key="5">
    <source>
        <dbReference type="ARBA" id="ARBA00022679"/>
    </source>
</evidence>
<dbReference type="PANTHER" id="PTHR11579">
    <property type="entry name" value="PROTEIN-L-ISOASPARTATE O-METHYLTRANSFERASE"/>
    <property type="match status" value="1"/>
</dbReference>
<comment type="catalytic activity">
    <reaction evidence="7">
        <text>[protein]-L-isoaspartate + S-adenosyl-L-methionine = [protein]-L-isoaspartate alpha-methyl ester + S-adenosyl-L-homocysteine</text>
        <dbReference type="Rhea" id="RHEA:12705"/>
        <dbReference type="Rhea" id="RHEA-COMP:12143"/>
        <dbReference type="Rhea" id="RHEA-COMP:12144"/>
        <dbReference type="ChEBI" id="CHEBI:57856"/>
        <dbReference type="ChEBI" id="CHEBI:59789"/>
        <dbReference type="ChEBI" id="CHEBI:90596"/>
        <dbReference type="ChEBI" id="CHEBI:90598"/>
        <dbReference type="EC" id="2.1.1.77"/>
    </reaction>
</comment>
<evidence type="ECO:0000313" key="9">
    <source>
        <dbReference type="Proteomes" id="UP000238701"/>
    </source>
</evidence>
<evidence type="ECO:0000256" key="4">
    <source>
        <dbReference type="ARBA" id="ARBA00022603"/>
    </source>
</evidence>
<dbReference type="InterPro" id="IPR000682">
    <property type="entry name" value="PCMT"/>
</dbReference>
<keyword evidence="6 7" id="KW-0949">S-adenosyl-L-methionine</keyword>
<dbReference type="SUPFAM" id="SSF53335">
    <property type="entry name" value="S-adenosyl-L-methionine-dependent methyltransferases"/>
    <property type="match status" value="1"/>
</dbReference>
<organism evidence="8 9">
    <name type="scientific">Candidatus Sulfotelmatobacter kueseliae</name>
    <dbReference type="NCBI Taxonomy" id="2042962"/>
    <lineage>
        <taxon>Bacteria</taxon>
        <taxon>Pseudomonadati</taxon>
        <taxon>Acidobacteriota</taxon>
        <taxon>Terriglobia</taxon>
        <taxon>Terriglobales</taxon>
        <taxon>Candidatus Korobacteraceae</taxon>
        <taxon>Candidatus Sulfotelmatobacter</taxon>
    </lineage>
</organism>
<dbReference type="GO" id="GO:0005737">
    <property type="term" value="C:cytoplasm"/>
    <property type="evidence" value="ECO:0007669"/>
    <property type="project" value="UniProtKB-SubCell"/>
</dbReference>
<dbReference type="InterPro" id="IPR029063">
    <property type="entry name" value="SAM-dependent_MTases_sf"/>
</dbReference>
<feature type="active site" evidence="7">
    <location>
        <position position="78"/>
    </location>
</feature>
<accession>A0A2U3KE09</accession>
<dbReference type="CDD" id="cd02440">
    <property type="entry name" value="AdoMet_MTases"/>
    <property type="match status" value="1"/>
</dbReference>
<evidence type="ECO:0000256" key="3">
    <source>
        <dbReference type="ARBA" id="ARBA00022490"/>
    </source>
</evidence>
<dbReference type="EMBL" id="OMOD01000101">
    <property type="protein sequence ID" value="SPF37879.1"/>
    <property type="molecule type" value="Genomic_DNA"/>
</dbReference>
<dbReference type="GO" id="GO:0030091">
    <property type="term" value="P:protein repair"/>
    <property type="evidence" value="ECO:0007669"/>
    <property type="project" value="UniProtKB-UniRule"/>
</dbReference>
<evidence type="ECO:0000256" key="2">
    <source>
        <dbReference type="ARBA" id="ARBA00005369"/>
    </source>
</evidence>
<keyword evidence="5 7" id="KW-0808">Transferase</keyword>
<dbReference type="Proteomes" id="UP000238701">
    <property type="component" value="Unassembled WGS sequence"/>
</dbReference>
<protein>
    <recommendedName>
        <fullName evidence="7">Protein-L-isoaspartate O-methyltransferase</fullName>
        <ecNumber evidence="7">2.1.1.77</ecNumber>
    </recommendedName>
    <alternativeName>
        <fullName evidence="7">L-isoaspartyl protein carboxyl methyltransferase</fullName>
    </alternativeName>
    <alternativeName>
        <fullName evidence="7">Protein L-isoaspartyl methyltransferase</fullName>
    </alternativeName>
    <alternativeName>
        <fullName evidence="7">Protein-beta-aspartate methyltransferase</fullName>
        <shortName evidence="7">PIMT</shortName>
    </alternativeName>
</protein>
<dbReference type="EC" id="2.1.1.77" evidence="7"/>
<evidence type="ECO:0000313" key="8">
    <source>
        <dbReference type="EMBL" id="SPF37879.1"/>
    </source>
</evidence>
<sequence>MVEVFNALTQMTPAAEPAIYVTLRLRMVDSQIRARGIEDERVLSAMSRVPRHEFTAGRYRDQAYEDYPLPIGEGQTISQPYIVALMLEALALTPSDRVLEIGTGSGYVTALLAELAAEIVSLERYAVLADEARGLLADLGHSNVKVIVGDGTFGFPPGAPYDAIIVSAAGPEVPRPLLAQLAEGGRMIIPVGSCDSQQLQLIRMRNGQPHTQWRELCRFVPLVAGGAIGS</sequence>
<proteinExistence type="inferred from homology"/>
<dbReference type="PROSITE" id="PS01279">
    <property type="entry name" value="PCMT"/>
    <property type="match status" value="1"/>
</dbReference>
<evidence type="ECO:0000256" key="7">
    <source>
        <dbReference type="HAMAP-Rule" id="MF_00090"/>
    </source>
</evidence>
<dbReference type="NCBIfam" id="NF001453">
    <property type="entry name" value="PRK00312.1"/>
    <property type="match status" value="1"/>
</dbReference>
<dbReference type="Pfam" id="PF01135">
    <property type="entry name" value="PCMT"/>
    <property type="match status" value="1"/>
</dbReference>
<dbReference type="GO" id="GO:0004719">
    <property type="term" value="F:protein-L-isoaspartate (D-aspartate) O-methyltransferase activity"/>
    <property type="evidence" value="ECO:0007669"/>
    <property type="project" value="UniProtKB-UniRule"/>
</dbReference>
<dbReference type="NCBIfam" id="TIGR00080">
    <property type="entry name" value="pimt"/>
    <property type="match status" value="1"/>
</dbReference>
<keyword evidence="3 7" id="KW-0963">Cytoplasm</keyword>
<evidence type="ECO:0000256" key="1">
    <source>
        <dbReference type="ARBA" id="ARBA00004496"/>
    </source>
</evidence>
<comment type="subcellular location">
    <subcellularLocation>
        <location evidence="1 7">Cytoplasm</location>
    </subcellularLocation>
</comment>
<dbReference type="GO" id="GO:0032259">
    <property type="term" value="P:methylation"/>
    <property type="evidence" value="ECO:0007669"/>
    <property type="project" value="UniProtKB-KW"/>
</dbReference>
<dbReference type="HAMAP" id="MF_00090">
    <property type="entry name" value="PIMT"/>
    <property type="match status" value="1"/>
</dbReference>
<keyword evidence="4 7" id="KW-0489">Methyltransferase</keyword>
<name>A0A2U3KE09_9BACT</name>
<dbReference type="Gene3D" id="3.40.50.150">
    <property type="entry name" value="Vaccinia Virus protein VP39"/>
    <property type="match status" value="1"/>
</dbReference>
<evidence type="ECO:0000256" key="6">
    <source>
        <dbReference type="ARBA" id="ARBA00022691"/>
    </source>
</evidence>
<dbReference type="FunFam" id="3.40.50.150:FF:000010">
    <property type="entry name" value="Protein-L-isoaspartate O-methyltransferase"/>
    <property type="match status" value="1"/>
</dbReference>
<comment type="similarity">
    <text evidence="2 7">Belongs to the methyltransferase superfamily. L-isoaspartyl/D-aspartyl protein methyltransferase family.</text>
</comment>
<reference evidence="9" key="1">
    <citation type="submission" date="2018-02" db="EMBL/GenBank/DDBJ databases">
        <authorList>
            <person name="Hausmann B."/>
        </authorList>
    </citation>
    <scope>NUCLEOTIDE SEQUENCE [LARGE SCALE GENOMIC DNA]</scope>
    <source>
        <strain evidence="9">Peat soil MAG SbA1</strain>
    </source>
</reference>
<dbReference type="AlphaFoldDB" id="A0A2U3KE09"/>
<comment type="function">
    <text evidence="7">Catalyzes the methyl esterification of L-isoaspartyl residues in peptides and proteins that result from spontaneous decomposition of normal L-aspartyl and L-asparaginyl residues. It plays a role in the repair and/or degradation of damaged proteins.</text>
</comment>